<comment type="caution">
    <text evidence="5">The sequence shown here is derived from an EMBL/GenBank/DDBJ whole genome shotgun (WGS) entry which is preliminary data.</text>
</comment>
<evidence type="ECO:0000256" key="1">
    <source>
        <dbReference type="ARBA" id="ARBA00023015"/>
    </source>
</evidence>
<dbReference type="InterPro" id="IPR008920">
    <property type="entry name" value="TF_FadR/GntR_C"/>
</dbReference>
<dbReference type="GO" id="GO:0003700">
    <property type="term" value="F:DNA-binding transcription factor activity"/>
    <property type="evidence" value="ECO:0007669"/>
    <property type="project" value="InterPro"/>
</dbReference>
<evidence type="ECO:0000256" key="3">
    <source>
        <dbReference type="ARBA" id="ARBA00023163"/>
    </source>
</evidence>
<keyword evidence="1" id="KW-0805">Transcription regulation</keyword>
<name>A0A3N9UF23_9BACI</name>
<dbReference type="GO" id="GO:0003677">
    <property type="term" value="F:DNA binding"/>
    <property type="evidence" value="ECO:0007669"/>
    <property type="project" value="UniProtKB-KW"/>
</dbReference>
<dbReference type="SMART" id="SM00895">
    <property type="entry name" value="FCD"/>
    <property type="match status" value="1"/>
</dbReference>
<feature type="domain" description="HTH gntR-type" evidence="4">
    <location>
        <begin position="39"/>
        <end position="106"/>
    </location>
</feature>
<organism evidence="5 6">
    <name type="scientific">Lysinibacillus composti</name>
    <dbReference type="NCBI Taxonomy" id="720633"/>
    <lineage>
        <taxon>Bacteria</taxon>
        <taxon>Bacillati</taxon>
        <taxon>Bacillota</taxon>
        <taxon>Bacilli</taxon>
        <taxon>Bacillales</taxon>
        <taxon>Bacillaceae</taxon>
        <taxon>Lysinibacillus</taxon>
    </lineage>
</organism>
<evidence type="ECO:0000256" key="2">
    <source>
        <dbReference type="ARBA" id="ARBA00023125"/>
    </source>
</evidence>
<dbReference type="InterPro" id="IPR000524">
    <property type="entry name" value="Tscrpt_reg_HTH_GntR"/>
</dbReference>
<dbReference type="Gene3D" id="1.20.120.530">
    <property type="entry name" value="GntR ligand-binding domain-like"/>
    <property type="match status" value="1"/>
</dbReference>
<dbReference type="PANTHER" id="PTHR43537">
    <property type="entry name" value="TRANSCRIPTIONAL REGULATOR, GNTR FAMILY"/>
    <property type="match status" value="1"/>
</dbReference>
<dbReference type="InterPro" id="IPR011711">
    <property type="entry name" value="GntR_C"/>
</dbReference>
<dbReference type="CDD" id="cd07377">
    <property type="entry name" value="WHTH_GntR"/>
    <property type="match status" value="1"/>
</dbReference>
<sequence length="244" mass="28729">MLEYIIYDSEYIIYSESYILNGYQIQGGETVKLYAMSTKPLKVQAMEILRDAIIDGVLKDGDMITEKIAKERFGISRTPFREAVQILEANNWLYTIPYTGTYVKPITMEDIDEVFEMRMIVEPAIVKHLQNQKVSFEKLYALTHHMEEHIGEMSDIEFMSEDREYHAELYRLTNNKRLISTYDEISEMMLRIGIHVLFKQDRRLEVVEEHWAIIRALEQGNGEELLVSHLKKTKQSFIEVYQSI</sequence>
<keyword evidence="2" id="KW-0238">DNA-binding</keyword>
<dbReference type="SMART" id="SM00345">
    <property type="entry name" value="HTH_GNTR"/>
    <property type="match status" value="1"/>
</dbReference>
<dbReference type="InterPro" id="IPR036388">
    <property type="entry name" value="WH-like_DNA-bd_sf"/>
</dbReference>
<dbReference type="Pfam" id="PF07729">
    <property type="entry name" value="FCD"/>
    <property type="match status" value="1"/>
</dbReference>
<dbReference type="PANTHER" id="PTHR43537:SF24">
    <property type="entry name" value="GLUCONATE OPERON TRANSCRIPTIONAL REPRESSOR"/>
    <property type="match status" value="1"/>
</dbReference>
<gene>
    <name evidence="5" type="ORF">EBB45_09070</name>
</gene>
<accession>A0A3N9UF23</accession>
<evidence type="ECO:0000259" key="4">
    <source>
        <dbReference type="PROSITE" id="PS50949"/>
    </source>
</evidence>
<dbReference type="AlphaFoldDB" id="A0A3N9UF23"/>
<protein>
    <submittedName>
        <fullName evidence="5">GntR family transcriptional regulator</fullName>
    </submittedName>
</protein>
<dbReference type="EMBL" id="RRCT01000007">
    <property type="protein sequence ID" value="RQW74745.1"/>
    <property type="molecule type" value="Genomic_DNA"/>
</dbReference>
<evidence type="ECO:0000313" key="6">
    <source>
        <dbReference type="Proteomes" id="UP000274033"/>
    </source>
</evidence>
<dbReference type="Proteomes" id="UP000274033">
    <property type="component" value="Unassembled WGS sequence"/>
</dbReference>
<reference evidence="5 6" key="1">
    <citation type="journal article" date="2013" name="J. Microbiol.">
        <title>Lysinibacillus chungkukjangi sp. nov., isolated from Chungkukjang, Korean fermented soybean food.</title>
        <authorList>
            <person name="Kim S.J."/>
            <person name="Jang Y.H."/>
            <person name="Hamada M."/>
            <person name="Ahn J.H."/>
            <person name="Weon H.Y."/>
            <person name="Suzuki K."/>
            <person name="Whang K.S."/>
            <person name="Kwon S.W."/>
        </authorList>
    </citation>
    <scope>NUCLEOTIDE SEQUENCE [LARGE SCALE GENOMIC DNA]</scope>
    <source>
        <strain evidence="5 6">MCCC 1A12701</strain>
    </source>
</reference>
<dbReference type="Pfam" id="PF00392">
    <property type="entry name" value="GntR"/>
    <property type="match status" value="1"/>
</dbReference>
<evidence type="ECO:0000313" key="5">
    <source>
        <dbReference type="EMBL" id="RQW74745.1"/>
    </source>
</evidence>
<keyword evidence="3" id="KW-0804">Transcription</keyword>
<dbReference type="SUPFAM" id="SSF46785">
    <property type="entry name" value="Winged helix' DNA-binding domain"/>
    <property type="match status" value="1"/>
</dbReference>
<dbReference type="SUPFAM" id="SSF48008">
    <property type="entry name" value="GntR ligand-binding domain-like"/>
    <property type="match status" value="1"/>
</dbReference>
<proteinExistence type="predicted"/>
<keyword evidence="6" id="KW-1185">Reference proteome</keyword>
<dbReference type="PROSITE" id="PS50949">
    <property type="entry name" value="HTH_GNTR"/>
    <property type="match status" value="1"/>
</dbReference>
<dbReference type="InterPro" id="IPR036390">
    <property type="entry name" value="WH_DNA-bd_sf"/>
</dbReference>
<dbReference type="Gene3D" id="1.10.10.10">
    <property type="entry name" value="Winged helix-like DNA-binding domain superfamily/Winged helix DNA-binding domain"/>
    <property type="match status" value="1"/>
</dbReference>